<evidence type="ECO:0000256" key="1">
    <source>
        <dbReference type="SAM" id="MobiDB-lite"/>
    </source>
</evidence>
<name>A0AAE3FU37_9EURY</name>
<proteinExistence type="predicted"/>
<reference evidence="2" key="2">
    <citation type="submission" date="2022-02" db="EMBL/GenBank/DDBJ databases">
        <authorList>
            <person name="Elcheninov A.G."/>
            <person name="Sorokin D.Y."/>
            <person name="Kublanov I.V."/>
        </authorList>
    </citation>
    <scope>NUCLEOTIDE SEQUENCE</scope>
    <source>
        <strain evidence="2">AArc-St2</strain>
    </source>
</reference>
<comment type="caution">
    <text evidence="2">The sequence shown here is derived from an EMBL/GenBank/DDBJ whole genome shotgun (WGS) entry which is preliminary data.</text>
</comment>
<organism evidence="2 3">
    <name type="scientific">Natronocalculus amylovorans</name>
    <dbReference type="NCBI Taxonomy" id="2917812"/>
    <lineage>
        <taxon>Archaea</taxon>
        <taxon>Methanobacteriati</taxon>
        <taxon>Methanobacteriota</taxon>
        <taxon>Stenosarchaea group</taxon>
        <taxon>Halobacteria</taxon>
        <taxon>Halobacteriales</taxon>
        <taxon>Haloferacaceae</taxon>
        <taxon>Natronocalculus</taxon>
    </lineage>
</organism>
<dbReference type="AlphaFoldDB" id="A0AAE3FU37"/>
<protein>
    <submittedName>
        <fullName evidence="2">Adaptin</fullName>
    </submittedName>
</protein>
<dbReference type="SUPFAM" id="SSF48371">
    <property type="entry name" value="ARM repeat"/>
    <property type="match status" value="1"/>
</dbReference>
<dbReference type="InterPro" id="IPR016024">
    <property type="entry name" value="ARM-type_fold"/>
</dbReference>
<dbReference type="EMBL" id="JAKRVX010000001">
    <property type="protein sequence ID" value="MCL9815677.1"/>
    <property type="molecule type" value="Genomic_DNA"/>
</dbReference>
<feature type="compositionally biased region" description="Polar residues" evidence="1">
    <location>
        <begin position="30"/>
        <end position="39"/>
    </location>
</feature>
<reference evidence="2" key="1">
    <citation type="journal article" date="2022" name="Syst. Appl. Microbiol.">
        <title>Natronocalculus amylovorans gen. nov., sp. nov., and Natranaeroarchaeum aerophilus sp. nov., dominant culturable amylolytic natronoarchaea from hypersaline soda lakes in southwestern Siberia.</title>
        <authorList>
            <person name="Sorokin D.Y."/>
            <person name="Elcheninov A.G."/>
            <person name="Khizhniak T.V."/>
            <person name="Koenen M."/>
            <person name="Bale N.J."/>
            <person name="Damste J.S.S."/>
            <person name="Kublanov I.V."/>
        </authorList>
    </citation>
    <scope>NUCLEOTIDE SEQUENCE</scope>
    <source>
        <strain evidence="2">AArc-St2</strain>
    </source>
</reference>
<keyword evidence="3" id="KW-1185">Reference proteome</keyword>
<evidence type="ECO:0000313" key="3">
    <source>
        <dbReference type="Proteomes" id="UP001203207"/>
    </source>
</evidence>
<dbReference type="Gene3D" id="1.25.10.10">
    <property type="entry name" value="Leucine-rich Repeat Variant"/>
    <property type="match status" value="1"/>
</dbReference>
<dbReference type="RefSeq" id="WP_250582545.1">
    <property type="nucleotide sequence ID" value="NZ_JAKRVX010000001.1"/>
</dbReference>
<dbReference type="Proteomes" id="UP001203207">
    <property type="component" value="Unassembled WGS sequence"/>
</dbReference>
<sequence>MSSAGSSQLVLPPIDAVTDVSVTTPPDTYRGSTQEPEPTVETITDTGIQNATGPPETLSADEYVARVAELVFIDPARAGDRIGDLLSIFETSDDAIRRDISDTIEWLGYRRPQEFVTWSDGFVMCATADDPEQAYLGLRSLAQVANENETAAAKGLKPAINRLDTTDITLRTAALAVIAEVGARHTQQVSRADRSLANALTAPAARVRTVACIAAGNLLAVDPQRFPQTSMRLFAVLDDEDERVNTYAHVALTNFAIEQPAVIPNKSVVVDRLDTVSDELLGLKEGTTAKAVAEVTKVQAGY</sequence>
<dbReference type="InterPro" id="IPR011989">
    <property type="entry name" value="ARM-like"/>
</dbReference>
<accession>A0AAE3FU37</accession>
<gene>
    <name evidence="2" type="ORF">AArcSt2_01845</name>
</gene>
<evidence type="ECO:0000313" key="2">
    <source>
        <dbReference type="EMBL" id="MCL9815677.1"/>
    </source>
</evidence>
<feature type="region of interest" description="Disordered" evidence="1">
    <location>
        <begin position="20"/>
        <end position="39"/>
    </location>
</feature>